<dbReference type="PANTHER" id="PTHR45861">
    <property type="entry name" value="DNA POLYMERASE ALPHA CATALYTIC SUBUNIT"/>
    <property type="match status" value="1"/>
</dbReference>
<dbReference type="SUPFAM" id="SSF53098">
    <property type="entry name" value="Ribonuclease H-like"/>
    <property type="match status" value="1"/>
</dbReference>
<dbReference type="Pfam" id="PF03104">
    <property type="entry name" value="DNA_pol_B_exo1"/>
    <property type="match status" value="1"/>
</dbReference>
<dbReference type="GO" id="GO:0003682">
    <property type="term" value="F:chromatin binding"/>
    <property type="evidence" value="ECO:0007669"/>
    <property type="project" value="TreeGrafter"/>
</dbReference>
<reference evidence="3" key="1">
    <citation type="submission" date="2018-11" db="EMBL/GenBank/DDBJ databases">
        <authorList>
            <consortium name="Pathogen Informatics"/>
        </authorList>
    </citation>
    <scope>NUCLEOTIDE SEQUENCE</scope>
</reference>
<dbReference type="EMBL" id="CAAALY010102247">
    <property type="protein sequence ID" value="VEL29338.1"/>
    <property type="molecule type" value="Genomic_DNA"/>
</dbReference>
<dbReference type="GO" id="GO:0003887">
    <property type="term" value="F:DNA-directed DNA polymerase activity"/>
    <property type="evidence" value="ECO:0007669"/>
    <property type="project" value="TreeGrafter"/>
</dbReference>
<dbReference type="InterPro" id="IPR012337">
    <property type="entry name" value="RNaseH-like_sf"/>
</dbReference>
<evidence type="ECO:0000259" key="2">
    <source>
        <dbReference type="Pfam" id="PF03104"/>
    </source>
</evidence>
<dbReference type="InterPro" id="IPR036397">
    <property type="entry name" value="RNaseH_sf"/>
</dbReference>
<organism evidence="3 4">
    <name type="scientific">Protopolystoma xenopodis</name>
    <dbReference type="NCBI Taxonomy" id="117903"/>
    <lineage>
        <taxon>Eukaryota</taxon>
        <taxon>Metazoa</taxon>
        <taxon>Spiralia</taxon>
        <taxon>Lophotrochozoa</taxon>
        <taxon>Platyhelminthes</taxon>
        <taxon>Monogenea</taxon>
        <taxon>Polyopisthocotylea</taxon>
        <taxon>Polystomatidea</taxon>
        <taxon>Polystomatidae</taxon>
        <taxon>Protopolystoma</taxon>
    </lineage>
</organism>
<dbReference type="PANTHER" id="PTHR45861:SF1">
    <property type="entry name" value="DNA POLYMERASE ALPHA CATALYTIC SUBUNIT"/>
    <property type="match status" value="1"/>
</dbReference>
<dbReference type="GO" id="GO:1902975">
    <property type="term" value="P:mitotic DNA replication initiation"/>
    <property type="evidence" value="ECO:0007669"/>
    <property type="project" value="TreeGrafter"/>
</dbReference>
<accession>A0A3S5AZK1</accession>
<proteinExistence type="predicted"/>
<evidence type="ECO:0000256" key="1">
    <source>
        <dbReference type="SAM" id="MobiDB-lite"/>
    </source>
</evidence>
<dbReference type="Gene3D" id="3.30.420.10">
    <property type="entry name" value="Ribonuclease H-like superfamily/Ribonuclease H"/>
    <property type="match status" value="1"/>
</dbReference>
<dbReference type="OrthoDB" id="6755010at2759"/>
<gene>
    <name evidence="3" type="ORF">PXEA_LOCUS22778</name>
</gene>
<sequence>MRQKLASWGPQYTPSMSTHSQPDQESGGVDVEPNERALLGRFLTRLHRLDPDLIVGYDLWGHQLDVILHRLLANRVAHWHRLGRLRRSQAFQINTNNKVNDIPC</sequence>
<keyword evidence="4" id="KW-1185">Reference proteome</keyword>
<protein>
    <recommendedName>
        <fullName evidence="2">DNA-directed DNA polymerase family B exonuclease domain-containing protein</fullName>
    </recommendedName>
</protein>
<dbReference type="GO" id="GO:0006272">
    <property type="term" value="P:leading strand elongation"/>
    <property type="evidence" value="ECO:0007669"/>
    <property type="project" value="TreeGrafter"/>
</dbReference>
<dbReference type="InterPro" id="IPR006133">
    <property type="entry name" value="DNA-dir_DNA_pol_B_exonuc"/>
</dbReference>
<feature type="domain" description="DNA-directed DNA polymerase family B exonuclease" evidence="2">
    <location>
        <begin position="20"/>
        <end position="97"/>
    </location>
</feature>
<dbReference type="Proteomes" id="UP000784294">
    <property type="component" value="Unassembled WGS sequence"/>
</dbReference>
<evidence type="ECO:0000313" key="3">
    <source>
        <dbReference type="EMBL" id="VEL29338.1"/>
    </source>
</evidence>
<dbReference type="AlphaFoldDB" id="A0A3S5AZK1"/>
<dbReference type="GO" id="GO:0003688">
    <property type="term" value="F:DNA replication origin binding"/>
    <property type="evidence" value="ECO:0007669"/>
    <property type="project" value="TreeGrafter"/>
</dbReference>
<dbReference type="GO" id="GO:0006273">
    <property type="term" value="P:lagging strand elongation"/>
    <property type="evidence" value="ECO:0007669"/>
    <property type="project" value="TreeGrafter"/>
</dbReference>
<evidence type="ECO:0000313" key="4">
    <source>
        <dbReference type="Proteomes" id="UP000784294"/>
    </source>
</evidence>
<feature type="compositionally biased region" description="Polar residues" evidence="1">
    <location>
        <begin position="10"/>
        <end position="24"/>
    </location>
</feature>
<dbReference type="GO" id="GO:0003697">
    <property type="term" value="F:single-stranded DNA binding"/>
    <property type="evidence" value="ECO:0007669"/>
    <property type="project" value="TreeGrafter"/>
</dbReference>
<comment type="caution">
    <text evidence="3">The sequence shown here is derived from an EMBL/GenBank/DDBJ whole genome shotgun (WGS) entry which is preliminary data.</text>
</comment>
<name>A0A3S5AZK1_9PLAT</name>
<dbReference type="GO" id="GO:0005658">
    <property type="term" value="C:alpha DNA polymerase:primase complex"/>
    <property type="evidence" value="ECO:0007669"/>
    <property type="project" value="TreeGrafter"/>
</dbReference>
<feature type="region of interest" description="Disordered" evidence="1">
    <location>
        <begin position="1"/>
        <end position="31"/>
    </location>
</feature>